<proteinExistence type="predicted"/>
<keyword evidence="2" id="KW-1185">Reference proteome</keyword>
<name>A0ABV3VQ98_9BACI</name>
<evidence type="ECO:0000313" key="2">
    <source>
        <dbReference type="Proteomes" id="UP001558534"/>
    </source>
</evidence>
<gene>
    <name evidence="1" type="ORF">AB1300_00220</name>
</gene>
<dbReference type="EMBL" id="JBFRHK010000001">
    <property type="protein sequence ID" value="MEX3743551.1"/>
    <property type="molecule type" value="Genomic_DNA"/>
</dbReference>
<evidence type="ECO:0000313" key="1">
    <source>
        <dbReference type="EMBL" id="MEX3743551.1"/>
    </source>
</evidence>
<organism evidence="1 2">
    <name type="scientific">Lysinibacillus xylanilyticus</name>
    <dbReference type="NCBI Taxonomy" id="582475"/>
    <lineage>
        <taxon>Bacteria</taxon>
        <taxon>Bacillati</taxon>
        <taxon>Bacillota</taxon>
        <taxon>Bacilli</taxon>
        <taxon>Bacillales</taxon>
        <taxon>Bacillaceae</taxon>
        <taxon>Lysinibacillus</taxon>
    </lineage>
</organism>
<sequence>MGVELIIPIEELKKSIRVNLKKSESTNFLLAFKEQDGQTLICSFDNKMGKKKEIQVLKLNNDVFSLNRKVKDQLRFIITPTGEIYDSSVKNLENIDNSLKILMILESPHKDEYYYSYGYYSIRPANGKTGKKIKKHIKQVLSNIKKLNEANSFEYCEKYIEIVIMNRICYQTSLGSYYSEKLRKPLRNNIFKVLWEEENIQKDFKERLLKQKVHLVINACTKEVDEDDCYFSNFILDVLKKNNRNTLLFESRHPMYWETDSGIKRIN</sequence>
<comment type="caution">
    <text evidence="1">The sequence shown here is derived from an EMBL/GenBank/DDBJ whole genome shotgun (WGS) entry which is preliminary data.</text>
</comment>
<reference evidence="1 2" key="1">
    <citation type="submission" date="2024-07" db="EMBL/GenBank/DDBJ databases">
        <title>Characterization of a bacterium isolated from hydrolysated instant sea cucumber by whole-genome sequencing and metabolomics.</title>
        <authorList>
            <person name="Luo X."/>
            <person name="Zhang Z."/>
            <person name="Zheng Z."/>
            <person name="Zhang W."/>
            <person name="Ming T."/>
            <person name="Jiao L."/>
            <person name="Su X."/>
            <person name="Kong F."/>
            <person name="Xu J."/>
        </authorList>
    </citation>
    <scope>NUCLEOTIDE SEQUENCE [LARGE SCALE GENOMIC DNA]</scope>
    <source>
        <strain evidence="1 2">XL-2024</strain>
    </source>
</reference>
<dbReference type="RefSeq" id="WP_368634601.1">
    <property type="nucleotide sequence ID" value="NZ_JBFRHK010000001.1"/>
</dbReference>
<accession>A0ABV3VQ98</accession>
<protein>
    <submittedName>
        <fullName evidence="1">Uncharacterized protein</fullName>
    </submittedName>
</protein>
<dbReference type="Proteomes" id="UP001558534">
    <property type="component" value="Unassembled WGS sequence"/>
</dbReference>